<comment type="function">
    <text evidence="5">Guanylyltransferase that catalyzes the activation of (2R)-3-phosphoglycerate (3PG) as 3-[(R)-glyceryl]-diphospho-5'-guanosine, via the condensation of 3PG with GTP. It is involved in the biosynthesis of a derivative of the hydride carrier cofactor coenzyme F420, 3PG-F420.</text>
</comment>
<keyword evidence="4 5" id="KW-0342">GTP-binding</keyword>
<accession>A0ABS5R8K9</accession>
<reference evidence="6" key="1">
    <citation type="submission" date="2021-05" db="EMBL/GenBank/DDBJ databases">
        <authorList>
            <person name="Sun Q."/>
            <person name="Inoue M."/>
        </authorList>
    </citation>
    <scope>NUCLEOTIDE SEQUENCE</scope>
    <source>
        <strain evidence="6">VKM B-3255</strain>
    </source>
</reference>
<keyword evidence="1 5" id="KW-0808">Transferase</keyword>
<dbReference type="InterPro" id="IPR029044">
    <property type="entry name" value="Nucleotide-diphossugar_trans"/>
</dbReference>
<organism evidence="6 7">
    <name type="scientific">Ancylobacter radicis</name>
    <dbReference type="NCBI Taxonomy" id="2836179"/>
    <lineage>
        <taxon>Bacteria</taxon>
        <taxon>Pseudomonadati</taxon>
        <taxon>Pseudomonadota</taxon>
        <taxon>Alphaproteobacteria</taxon>
        <taxon>Hyphomicrobiales</taxon>
        <taxon>Xanthobacteraceae</taxon>
        <taxon>Ancylobacter</taxon>
    </lineage>
</organism>
<dbReference type="HAMAP" id="MF_02114">
    <property type="entry name" value="CofC"/>
    <property type="match status" value="1"/>
</dbReference>
<dbReference type="NCBIfam" id="TIGR03552">
    <property type="entry name" value="F420_cofC"/>
    <property type="match status" value="1"/>
</dbReference>
<comment type="pathway">
    <text evidence="5">Cofactor biosynthesis; coenzyme F420 biosynthesis.</text>
</comment>
<proteinExistence type="inferred from homology"/>
<evidence type="ECO:0000256" key="5">
    <source>
        <dbReference type="HAMAP-Rule" id="MF_02114"/>
    </source>
</evidence>
<evidence type="ECO:0000256" key="2">
    <source>
        <dbReference type="ARBA" id="ARBA00022695"/>
    </source>
</evidence>
<keyword evidence="3 5" id="KW-0547">Nucleotide-binding</keyword>
<comment type="similarity">
    <text evidence="5">Belongs to the CofC family.</text>
</comment>
<evidence type="ECO:0000256" key="1">
    <source>
        <dbReference type="ARBA" id="ARBA00022679"/>
    </source>
</evidence>
<keyword evidence="7" id="KW-1185">Reference proteome</keyword>
<evidence type="ECO:0000313" key="7">
    <source>
        <dbReference type="Proteomes" id="UP001166585"/>
    </source>
</evidence>
<gene>
    <name evidence="6" type="primary">cofC</name>
    <name evidence="5" type="synonym">fbiD</name>
    <name evidence="6" type="ORF">KIP89_12910</name>
</gene>
<dbReference type="InterPro" id="IPR002835">
    <property type="entry name" value="CofC"/>
</dbReference>
<evidence type="ECO:0000256" key="4">
    <source>
        <dbReference type="ARBA" id="ARBA00023134"/>
    </source>
</evidence>
<dbReference type="EMBL" id="JAHCQH010000017">
    <property type="protein sequence ID" value="MBS9478008.1"/>
    <property type="molecule type" value="Genomic_DNA"/>
</dbReference>
<protein>
    <recommendedName>
        <fullName evidence="5">3-phospho-D-glycerate guanylyltransferase</fullName>
        <shortName evidence="5">3PG guanylyltransferase</shortName>
        <ecNumber evidence="5">2.7.7.106</ecNumber>
    </recommendedName>
</protein>
<sequence>MDGTVYAVVPVKDFALAKQRLAPALSADQRRDLVRAMLCDVLETLAASTRLAGTIVITADPQAGLLARHYGARLLFERQVRGLNAAVANVATRLAAEQRAGMLILPSDIPGVSAAEIDRLVAAHPPGRAVSLVPAHDGQGTNALLVSPPAALRFAFGPLSFPLHVTLAQEAGLALRCHDAADFPGLAHDIDQPADLAGLARLLPASHTRRLLERHDGFLSPTP</sequence>
<dbReference type="Gene3D" id="3.90.550.10">
    <property type="entry name" value="Spore Coat Polysaccharide Biosynthesis Protein SpsA, Chain A"/>
    <property type="match status" value="1"/>
</dbReference>
<dbReference type="GO" id="GO:0043814">
    <property type="term" value="F:phospholactate guanylyltransferase activity"/>
    <property type="evidence" value="ECO:0007669"/>
    <property type="project" value="UniProtKB-EC"/>
</dbReference>
<dbReference type="RefSeq" id="WP_213755843.1">
    <property type="nucleotide sequence ID" value="NZ_JAHCQH010000017.1"/>
</dbReference>
<dbReference type="Pfam" id="PF01983">
    <property type="entry name" value="CofC"/>
    <property type="match status" value="1"/>
</dbReference>
<dbReference type="PANTHER" id="PTHR40392:SF1">
    <property type="entry name" value="2-PHOSPHO-L-LACTATE GUANYLYLTRANSFERASE"/>
    <property type="match status" value="1"/>
</dbReference>
<dbReference type="SUPFAM" id="SSF53448">
    <property type="entry name" value="Nucleotide-diphospho-sugar transferases"/>
    <property type="match status" value="1"/>
</dbReference>
<dbReference type="EC" id="2.7.7.106" evidence="5"/>
<comment type="catalytic activity">
    <reaction evidence="5">
        <text>(2R)-3-phosphoglycerate + GTP + H(+) = 3-[(R)-glyceryl]-diphospho-5'-guanosine + diphosphate</text>
        <dbReference type="Rhea" id="RHEA:63440"/>
        <dbReference type="ChEBI" id="CHEBI:15378"/>
        <dbReference type="ChEBI" id="CHEBI:33019"/>
        <dbReference type="ChEBI" id="CHEBI:37565"/>
        <dbReference type="ChEBI" id="CHEBI:58272"/>
        <dbReference type="ChEBI" id="CHEBI:147306"/>
        <dbReference type="EC" id="2.7.7.106"/>
    </reaction>
</comment>
<keyword evidence="2 5" id="KW-0548">Nucleotidyltransferase</keyword>
<comment type="caution">
    <text evidence="6">The sequence shown here is derived from an EMBL/GenBank/DDBJ whole genome shotgun (WGS) entry which is preliminary data.</text>
</comment>
<dbReference type="PANTHER" id="PTHR40392">
    <property type="entry name" value="2-PHOSPHO-L-LACTATE GUANYLYLTRANSFERASE"/>
    <property type="match status" value="1"/>
</dbReference>
<dbReference type="Proteomes" id="UP001166585">
    <property type="component" value="Unassembled WGS sequence"/>
</dbReference>
<evidence type="ECO:0000256" key="3">
    <source>
        <dbReference type="ARBA" id="ARBA00022741"/>
    </source>
</evidence>
<name>A0ABS5R8K9_9HYPH</name>
<evidence type="ECO:0000313" key="6">
    <source>
        <dbReference type="EMBL" id="MBS9478008.1"/>
    </source>
</evidence>